<gene>
    <name evidence="1" type="ORF">ACFQ0E_09935</name>
</gene>
<name>A0ABW2YG99_9GAMM</name>
<dbReference type="RefSeq" id="WP_386823494.1">
    <property type="nucleotide sequence ID" value="NZ_JBHTIF010000001.1"/>
</dbReference>
<evidence type="ECO:0000313" key="1">
    <source>
        <dbReference type="EMBL" id="MFD0725918.1"/>
    </source>
</evidence>
<keyword evidence="2" id="KW-1185">Reference proteome</keyword>
<dbReference type="EMBL" id="JBHTIF010000001">
    <property type="protein sequence ID" value="MFD0725918.1"/>
    <property type="molecule type" value="Genomic_DNA"/>
</dbReference>
<proteinExistence type="predicted"/>
<protein>
    <submittedName>
        <fullName evidence="1">Uncharacterized protein</fullName>
    </submittedName>
</protein>
<sequence>MIDLTPTRSSWSSGVATPGWHAAWFAFVAMLALPLPCRAQHPGDIAAWPETTDTPCASVDAPRRADCEAREAERDAERSRTSRDYHAWLADRLAEDGSARDLAIAAHLRAMSISGTLYETGDSLPSLDKDTRLAAWVQRATREGPDDPLVHMLLNRRFSTSDTMRLAALHAQWARIEPGNVVPLMFAAETERPRASALPIRSPTASRFDLHYNALLLAVIDAFERHPPGANRAAVLFGGDVPTLYSYASSMAMAMLQLPRFIDTIDACRGDALVSAPERRTDCQQLGHLLADDSDTLIAHMMGLALLVRASDTPCERAAAEERRRQAGWLMHEWRVLSDDQAIQADETASRQALSSTQDEMSYMRVILQHHGIATEPAPDWKHVPLP</sequence>
<comment type="caution">
    <text evidence="1">The sequence shown here is derived from an EMBL/GenBank/DDBJ whole genome shotgun (WGS) entry which is preliminary data.</text>
</comment>
<organism evidence="1 2">
    <name type="scientific">Lysobacter brunescens</name>
    <dbReference type="NCBI Taxonomy" id="262323"/>
    <lineage>
        <taxon>Bacteria</taxon>
        <taxon>Pseudomonadati</taxon>
        <taxon>Pseudomonadota</taxon>
        <taxon>Gammaproteobacteria</taxon>
        <taxon>Lysobacterales</taxon>
        <taxon>Lysobacteraceae</taxon>
        <taxon>Lysobacter</taxon>
    </lineage>
</organism>
<reference evidence="2" key="1">
    <citation type="journal article" date="2019" name="Int. J. Syst. Evol. Microbiol.">
        <title>The Global Catalogue of Microorganisms (GCM) 10K type strain sequencing project: providing services to taxonomists for standard genome sequencing and annotation.</title>
        <authorList>
            <consortium name="The Broad Institute Genomics Platform"/>
            <consortium name="The Broad Institute Genome Sequencing Center for Infectious Disease"/>
            <person name="Wu L."/>
            <person name="Ma J."/>
        </authorList>
    </citation>
    <scope>NUCLEOTIDE SEQUENCE [LARGE SCALE GENOMIC DNA]</scope>
    <source>
        <strain evidence="2">CCUG 55585</strain>
    </source>
</reference>
<accession>A0ABW2YG99</accession>
<evidence type="ECO:0000313" key="2">
    <source>
        <dbReference type="Proteomes" id="UP001597110"/>
    </source>
</evidence>
<dbReference type="Proteomes" id="UP001597110">
    <property type="component" value="Unassembled WGS sequence"/>
</dbReference>